<evidence type="ECO:0000313" key="2">
    <source>
        <dbReference type="Proteomes" id="UP000252254"/>
    </source>
</evidence>
<dbReference type="OrthoDB" id="2968708at2"/>
<reference evidence="1 2" key="1">
    <citation type="submission" date="2018-06" db="EMBL/GenBank/DDBJ databases">
        <title>Genomic Encyclopedia of Type Strains, Phase IV (KMG-IV): sequencing the most valuable type-strain genomes for metagenomic binning, comparative biology and taxonomic classification.</title>
        <authorList>
            <person name="Goeker M."/>
        </authorList>
    </citation>
    <scope>NUCLEOTIDE SEQUENCE [LARGE SCALE GENOMIC DNA]</scope>
    <source>
        <strain evidence="1 2">DSM 15140</strain>
    </source>
</reference>
<evidence type="ECO:0000313" key="1">
    <source>
        <dbReference type="EMBL" id="RBO97205.1"/>
    </source>
</evidence>
<dbReference type="RefSeq" id="WP_113869213.1">
    <property type="nucleotide sequence ID" value="NZ_BAABQN010000007.1"/>
</dbReference>
<protein>
    <submittedName>
        <fullName evidence="1">Uncharacterized protein</fullName>
    </submittedName>
</protein>
<keyword evidence="2" id="KW-1185">Reference proteome</keyword>
<gene>
    <name evidence="1" type="ORF">DES48_107124</name>
</gene>
<organism evidence="1 2">
    <name type="scientific">Paraliobacillus ryukyuensis</name>
    <dbReference type="NCBI Taxonomy" id="200904"/>
    <lineage>
        <taxon>Bacteria</taxon>
        <taxon>Bacillati</taxon>
        <taxon>Bacillota</taxon>
        <taxon>Bacilli</taxon>
        <taxon>Bacillales</taxon>
        <taxon>Bacillaceae</taxon>
        <taxon>Paraliobacillus</taxon>
    </lineage>
</organism>
<sequence length="373" mass="43420">MELKVIHSVELPFILNLPNDVYNTAVNFRGRNYYLDLQISNTKYKVKTTYQGKDAYFEVEEDEIPALVEEERDNYREKLRTHISWEVKKIFNVSNELEDISQETKVNKLQSIILYNEIDYGDNLVEFSKSMYSLFNDEEKVELGYSVLIERQLSVLSNPDLFLSGINRLIKAYSVLRDDFFVEKCTLHTLRGIQVTQFVDSVQWQGFKRIGKLPPIINKPWLPDITQQKLTELKNILQNGVEVDPLKSLTIVAKNLLEKGETRSAIINISAVLEYSVERKIRTSLFSKGKTEESINKILNATKMNFKDRCNKTLKRATGKSLVIDYPTEWYTVDTFRKKYRHSIAHSVLEPTYTDTENMIKEFEKVIAIVESL</sequence>
<name>A0A366E546_9BACI</name>
<proteinExistence type="predicted"/>
<dbReference type="Proteomes" id="UP000252254">
    <property type="component" value="Unassembled WGS sequence"/>
</dbReference>
<accession>A0A366E546</accession>
<comment type="caution">
    <text evidence="1">The sequence shown here is derived from an EMBL/GenBank/DDBJ whole genome shotgun (WGS) entry which is preliminary data.</text>
</comment>
<dbReference type="EMBL" id="QNRI01000007">
    <property type="protein sequence ID" value="RBO97205.1"/>
    <property type="molecule type" value="Genomic_DNA"/>
</dbReference>
<dbReference type="AlphaFoldDB" id="A0A366E546"/>